<dbReference type="SUPFAM" id="SSF81593">
    <property type="entry name" value="Nucleotidyltransferase substrate binding subunit/domain"/>
    <property type="match status" value="1"/>
</dbReference>
<keyword evidence="3" id="KW-1185">Reference proteome</keyword>
<dbReference type="Proteomes" id="UP001139646">
    <property type="component" value="Unassembled WGS sequence"/>
</dbReference>
<accession>A0ABS9WXF4</accession>
<name>A0ABS9WXF4_9GAMM</name>
<proteinExistence type="predicted"/>
<evidence type="ECO:0000313" key="3">
    <source>
        <dbReference type="Proteomes" id="UP001139646"/>
    </source>
</evidence>
<dbReference type="RefSeq" id="WP_242283408.1">
    <property type="nucleotide sequence ID" value="NZ_JAKKSL010000001.1"/>
</dbReference>
<protein>
    <submittedName>
        <fullName evidence="2">HEPN domain-containing protein</fullName>
    </submittedName>
</protein>
<dbReference type="InterPro" id="IPR007842">
    <property type="entry name" value="HEPN_dom"/>
</dbReference>
<dbReference type="PROSITE" id="PS50910">
    <property type="entry name" value="HEPN"/>
    <property type="match status" value="1"/>
</dbReference>
<sequence>MINQKKFRPILNDIATRSFRDVADNDYITARLCYINRLYPQYIWYSQQSVEKYLKAILLFNMQSTRKLRHNLEKAYERITELIPKLGMELSDTTVKYIQYLDTWGENRYFEKAHFISPCNRLDKLDEAVWEIRRYCKYFNKNYESYKLELEQAQKATSDQKVQFITNGILEKIINNDNHIHHSILLTCNRHFGDFSEEVHTPLHAINPTQTLHPEYFEELNKYIQFPKEVVDTYKEINSHADL</sequence>
<reference evidence="2" key="1">
    <citation type="submission" date="2022-01" db="EMBL/GenBank/DDBJ databases">
        <title>Colwellia maritima, isolated from seawater.</title>
        <authorList>
            <person name="Kristyanto S."/>
            <person name="Jung J."/>
            <person name="Jeon C.O."/>
        </authorList>
    </citation>
    <scope>NUCLEOTIDE SEQUENCE</scope>
    <source>
        <strain evidence="2">MSW7</strain>
    </source>
</reference>
<evidence type="ECO:0000259" key="1">
    <source>
        <dbReference type="PROSITE" id="PS50910"/>
    </source>
</evidence>
<organism evidence="2 3">
    <name type="scientific">Colwellia maritima</name>
    <dbReference type="NCBI Taxonomy" id="2912588"/>
    <lineage>
        <taxon>Bacteria</taxon>
        <taxon>Pseudomonadati</taxon>
        <taxon>Pseudomonadota</taxon>
        <taxon>Gammaproteobacteria</taxon>
        <taxon>Alteromonadales</taxon>
        <taxon>Colwelliaceae</taxon>
        <taxon>Colwellia</taxon>
    </lineage>
</organism>
<dbReference type="EMBL" id="JAKKSL010000001">
    <property type="protein sequence ID" value="MCI2282586.1"/>
    <property type="molecule type" value="Genomic_DNA"/>
</dbReference>
<feature type="domain" description="HEPN" evidence="1">
    <location>
        <begin position="20"/>
        <end position="135"/>
    </location>
</feature>
<evidence type="ECO:0000313" key="2">
    <source>
        <dbReference type="EMBL" id="MCI2282586.1"/>
    </source>
</evidence>
<dbReference type="Gene3D" id="1.20.120.330">
    <property type="entry name" value="Nucleotidyltransferases domain 2"/>
    <property type="match status" value="1"/>
</dbReference>
<dbReference type="Pfam" id="PF05168">
    <property type="entry name" value="HEPN"/>
    <property type="match status" value="1"/>
</dbReference>
<comment type="caution">
    <text evidence="2">The sequence shown here is derived from an EMBL/GenBank/DDBJ whole genome shotgun (WGS) entry which is preliminary data.</text>
</comment>
<gene>
    <name evidence="2" type="ORF">L3081_03195</name>
</gene>